<dbReference type="EMBL" id="JAIZAY010000019">
    <property type="protein sequence ID" value="KAJ8023980.1"/>
    <property type="molecule type" value="Genomic_DNA"/>
</dbReference>
<keyword evidence="2" id="KW-1185">Reference proteome</keyword>
<gene>
    <name evidence="1" type="ORF">HOLleu_36575</name>
</gene>
<accession>A0A9Q0YJX0</accession>
<dbReference type="AlphaFoldDB" id="A0A9Q0YJX0"/>
<organism evidence="1 2">
    <name type="scientific">Holothuria leucospilota</name>
    <name type="common">Black long sea cucumber</name>
    <name type="synonym">Mertensiothuria leucospilota</name>
    <dbReference type="NCBI Taxonomy" id="206669"/>
    <lineage>
        <taxon>Eukaryota</taxon>
        <taxon>Metazoa</taxon>
        <taxon>Echinodermata</taxon>
        <taxon>Eleutherozoa</taxon>
        <taxon>Echinozoa</taxon>
        <taxon>Holothuroidea</taxon>
        <taxon>Aspidochirotacea</taxon>
        <taxon>Aspidochirotida</taxon>
        <taxon>Holothuriidae</taxon>
        <taxon>Holothuria</taxon>
    </lineage>
</organism>
<comment type="caution">
    <text evidence="1">The sequence shown here is derived from an EMBL/GenBank/DDBJ whole genome shotgun (WGS) entry which is preliminary data.</text>
</comment>
<evidence type="ECO:0000313" key="2">
    <source>
        <dbReference type="Proteomes" id="UP001152320"/>
    </source>
</evidence>
<evidence type="ECO:0000313" key="1">
    <source>
        <dbReference type="EMBL" id="KAJ8023980.1"/>
    </source>
</evidence>
<reference evidence="1" key="1">
    <citation type="submission" date="2021-10" db="EMBL/GenBank/DDBJ databases">
        <title>Tropical sea cucumber genome reveals ecological adaptation and Cuvierian tubules defense mechanism.</title>
        <authorList>
            <person name="Chen T."/>
        </authorList>
    </citation>
    <scope>NUCLEOTIDE SEQUENCE</scope>
    <source>
        <strain evidence="1">Nanhai2018</strain>
        <tissue evidence="1">Muscle</tissue>
    </source>
</reference>
<name>A0A9Q0YJX0_HOLLE</name>
<dbReference type="Proteomes" id="UP001152320">
    <property type="component" value="Chromosome 19"/>
</dbReference>
<protein>
    <submittedName>
        <fullName evidence="1">Uncharacterized protein</fullName>
    </submittedName>
</protein>
<sequence length="273" mass="30208">MSSYTNAPMIAVTLDTYMASNYSPPYLQAVTAGNSIGDKVKWTHNPSELTVCMTSSKQDFPGSIDSCIKITSVEDLDVFAEGLLSRPLLMDAKLTLRLWRHEYQVNVFVYLNTSHPVIKSQILVALNQARNFLSEGQPFSIEINFNSVVAAWVDYCDKTKFRLSSYSGTGASIEITNAPLFDDCPGCGSDAGQGQTCLVGCCYCLFCPISCPIYLIYRQMIMASKKFYIQANVKHVVWINNSPVTADFVKLKFTRNFLSHTSVATGVKTFTGV</sequence>
<dbReference type="OrthoDB" id="6264873at2759"/>
<proteinExistence type="predicted"/>